<dbReference type="NCBIfam" id="TIGR04183">
    <property type="entry name" value="Por_Secre_tail"/>
    <property type="match status" value="1"/>
</dbReference>
<evidence type="ECO:0000313" key="2">
    <source>
        <dbReference type="EMBL" id="HGV97909.1"/>
    </source>
</evidence>
<reference evidence="2" key="1">
    <citation type="journal article" date="2020" name="mSystems">
        <title>Genome- and Community-Level Interaction Insights into Carbon Utilization and Element Cycling Functions of Hydrothermarchaeota in Hydrothermal Sediment.</title>
        <authorList>
            <person name="Zhou Z."/>
            <person name="Liu Y."/>
            <person name="Xu W."/>
            <person name="Pan J."/>
            <person name="Luo Z.H."/>
            <person name="Li M."/>
        </authorList>
    </citation>
    <scope>NUCLEOTIDE SEQUENCE [LARGE SCALE GENOMIC DNA]</scope>
    <source>
        <strain evidence="2">SpSt-774</strain>
    </source>
</reference>
<dbReference type="Gene3D" id="2.60.40.4070">
    <property type="match status" value="1"/>
</dbReference>
<dbReference type="AlphaFoldDB" id="A0A7C4TIQ7"/>
<dbReference type="InterPro" id="IPR026444">
    <property type="entry name" value="Secre_tail"/>
</dbReference>
<feature type="domain" description="Secretion system C-terminal sorting" evidence="1">
    <location>
        <begin position="203"/>
        <end position="286"/>
    </location>
</feature>
<gene>
    <name evidence="2" type="ORF">ENV60_06400</name>
</gene>
<protein>
    <submittedName>
        <fullName evidence="2">T9SS type A sorting domain-containing protein</fullName>
    </submittedName>
</protein>
<comment type="caution">
    <text evidence="2">The sequence shown here is derived from an EMBL/GenBank/DDBJ whole genome shotgun (WGS) entry which is preliminary data.</text>
</comment>
<dbReference type="EMBL" id="DTGZ01000119">
    <property type="protein sequence ID" value="HGV97909.1"/>
    <property type="molecule type" value="Genomic_DNA"/>
</dbReference>
<name>A0A7C4TIQ7_UNCW3</name>
<sequence length="289" mass="32456">MKKFFIIFPFVSFTFASIITIYSDYGWGYYYWLFGWIGPNQDEGVTAAGYSGSIEYRGYTQFSMPGYPGSGTTINSLVLRLCNNTGGAGLSIDINRVTSETPGANECGVLPPIYLTGQPVNSGVEQYTYFDLSGTPAKTDFLNAWQSGANWFGLGYRGAGPMHFFYACWFDEYLDAALIIDYTIGVEEEIAQEQKVKSPELSVYPNPFKDVLRISYIVGRNAENSELKIYDASGRLVHDFSRFTTPDLRPTNIIWSGDDESRRELPAGIYFVKLKGGDDWIIKKIIKIR</sequence>
<accession>A0A7C4TIQ7</accession>
<evidence type="ECO:0000259" key="1">
    <source>
        <dbReference type="Pfam" id="PF18962"/>
    </source>
</evidence>
<dbReference type="Pfam" id="PF18962">
    <property type="entry name" value="Por_Secre_tail"/>
    <property type="match status" value="1"/>
</dbReference>
<proteinExistence type="predicted"/>
<organism evidence="2">
    <name type="scientific">candidate division WOR-3 bacterium</name>
    <dbReference type="NCBI Taxonomy" id="2052148"/>
    <lineage>
        <taxon>Bacteria</taxon>
        <taxon>Bacteria division WOR-3</taxon>
    </lineage>
</organism>